<gene>
    <name evidence="1" type="ordered locus">MICA_1295</name>
</gene>
<dbReference type="HOGENOM" id="CLU_1675846_0_0_5"/>
<organism evidence="1 2">
    <name type="scientific">Micavibrio aeruginosavorus (strain ARL-13)</name>
    <dbReference type="NCBI Taxonomy" id="856793"/>
    <lineage>
        <taxon>Bacteria</taxon>
        <taxon>Pseudomonadati</taxon>
        <taxon>Bdellovibrionota</taxon>
        <taxon>Bdellovibrionia</taxon>
        <taxon>Bdellovibrionales</taxon>
        <taxon>Pseudobdellovibrionaceae</taxon>
        <taxon>Micavibrio</taxon>
    </lineage>
</organism>
<protein>
    <submittedName>
        <fullName evidence="1">Uncharacterized protein</fullName>
    </submittedName>
</protein>
<dbReference type="Proteomes" id="UP000009286">
    <property type="component" value="Chromosome"/>
</dbReference>
<sequence>MGLVRSEFEGLDTINMTADDRFGAITLASRFHDALESGLDEKTARSIKLGITKAALIISDEEKAAGLNHKLADGDPFYRITLDARGKVAEMNDAVKTVLHVMEAYNGRAVANLVCDDHVKLTLDLRGDLTKEAEKLQEATVSAVHFIKAQKINGPKI</sequence>
<proteinExistence type="predicted"/>
<dbReference type="AlphaFoldDB" id="G2KSL7"/>
<name>G2KSL7_MICAA</name>
<accession>G2KSL7</accession>
<dbReference type="RefSeq" id="WP_014102840.1">
    <property type="nucleotide sequence ID" value="NC_016026.1"/>
</dbReference>
<dbReference type="OrthoDB" id="9823212at2"/>
<dbReference type="KEGG" id="mai:MICA_1295"/>
<dbReference type="EMBL" id="CP002382">
    <property type="protein sequence ID" value="AEP09617.1"/>
    <property type="molecule type" value="Genomic_DNA"/>
</dbReference>
<dbReference type="STRING" id="856793.MICA_1295"/>
<reference evidence="1 2" key="1">
    <citation type="journal article" date="2011" name="BMC Genomics">
        <title>Genomic insights into an obligate epibiotic bacterial predator: Micavibrio aeruginosavorus ARL-13.</title>
        <authorList>
            <person name="Wang Z."/>
            <person name="Kadouri D."/>
            <person name="Wu M."/>
        </authorList>
    </citation>
    <scope>NUCLEOTIDE SEQUENCE [LARGE SCALE GENOMIC DNA]</scope>
    <source>
        <strain evidence="1 2">ARL-13</strain>
    </source>
</reference>
<evidence type="ECO:0000313" key="2">
    <source>
        <dbReference type="Proteomes" id="UP000009286"/>
    </source>
</evidence>
<keyword evidence="2" id="KW-1185">Reference proteome</keyword>
<evidence type="ECO:0000313" key="1">
    <source>
        <dbReference type="EMBL" id="AEP09617.1"/>
    </source>
</evidence>